<dbReference type="InterPro" id="IPR036928">
    <property type="entry name" value="AS_sf"/>
</dbReference>
<dbReference type="InterPro" id="IPR023631">
    <property type="entry name" value="Amidase_dom"/>
</dbReference>
<dbReference type="STRING" id="264951.A0A443HZ36"/>
<reference evidence="8 9" key="1">
    <citation type="journal article" date="2018" name="Front. Microbiol.">
        <title>Genomic and genetic insights into a cosmopolitan fungus, Paecilomyces variotii (Eurotiales).</title>
        <authorList>
            <person name="Urquhart A.S."/>
            <person name="Mondo S.J."/>
            <person name="Makela M.R."/>
            <person name="Hane J.K."/>
            <person name="Wiebenga A."/>
            <person name="He G."/>
            <person name="Mihaltcheva S."/>
            <person name="Pangilinan J."/>
            <person name="Lipzen A."/>
            <person name="Barry K."/>
            <person name="de Vries R.P."/>
            <person name="Grigoriev I.V."/>
            <person name="Idnurm A."/>
        </authorList>
    </citation>
    <scope>NUCLEOTIDE SEQUENCE [LARGE SCALE GENOMIC DNA]</scope>
    <source>
        <strain evidence="8 9">CBS 101075</strain>
    </source>
</reference>
<dbReference type="Gene3D" id="3.90.1300.10">
    <property type="entry name" value="Amidase signature (AS) domain"/>
    <property type="match status" value="1"/>
</dbReference>
<evidence type="ECO:0000256" key="6">
    <source>
        <dbReference type="PIRSR" id="PIRSR001221-2"/>
    </source>
</evidence>
<feature type="domain" description="Amidase" evidence="7">
    <location>
        <begin position="74"/>
        <end position="531"/>
    </location>
</feature>
<dbReference type="EMBL" id="RCNU01000003">
    <property type="protein sequence ID" value="RWQ97001.1"/>
    <property type="molecule type" value="Genomic_DNA"/>
</dbReference>
<organism evidence="8 9">
    <name type="scientific">Byssochlamys spectabilis</name>
    <name type="common">Paecilomyces variotii</name>
    <dbReference type="NCBI Taxonomy" id="264951"/>
    <lineage>
        <taxon>Eukaryota</taxon>
        <taxon>Fungi</taxon>
        <taxon>Dikarya</taxon>
        <taxon>Ascomycota</taxon>
        <taxon>Pezizomycotina</taxon>
        <taxon>Eurotiomycetes</taxon>
        <taxon>Eurotiomycetidae</taxon>
        <taxon>Eurotiales</taxon>
        <taxon>Thermoascaceae</taxon>
        <taxon>Paecilomyces</taxon>
    </lineage>
</organism>
<dbReference type="Pfam" id="PF01425">
    <property type="entry name" value="Amidase"/>
    <property type="match status" value="1"/>
</dbReference>
<name>A0A443HZ36_BYSSP</name>
<feature type="active site" description="Charge relay system" evidence="5">
    <location>
        <position position="132"/>
    </location>
</feature>
<sequence>MPEDWRTIAAHRRKEIYDRIPAEYLVDTTLLAQQKLIDLPYRCGLLTPQELRITEHTAVELLRRIHDGTYSAVEVTKAFCKRAAIAHQAGCTNCLAYVMFKEALDAAAALDEYMRVEGKPKGPLHGLPISVKEHVYLVGTPATSGLMAWADQMSPEDALLVRVLREAGAVFHVKTTNPQTLMAIETDSNLFGRTVNPHNTALTPGGSSGGEGALIAMRGSLLGIGTDIGGSIRVPSGFCGIYGIKPSVARIPHGGLTGLHDGMENIVGVCGPMATCIDDLNLFCQVVLDSEPWHHEPSLVEIPWKANLEPPKKMIIGVLWNDGIVQPHPPVSRALQEAVVALRQAGHTIIEWKPYYHAELIDCINKAYFLDGGREYREMMKEAGEPAVPIIEWILNTVAKKEYTLQESWLINAERNRLRTLYSEQLRQTQVDAILCPVGPSVASAHDESRYWGYCSVFNALDFSAAVLPVSTVKETDTWERYPRVSEKPLSDIDAWYESLYGKGTDGPRKYCDAPVSLQLVSRRFQEEKLLAVMASVDGVLQDRSKLPANGY</sequence>
<accession>A0A443HZ36</accession>
<dbReference type="RefSeq" id="XP_028486646.1">
    <property type="nucleotide sequence ID" value="XM_028631861.1"/>
</dbReference>
<dbReference type="PROSITE" id="PS00571">
    <property type="entry name" value="AMIDASES"/>
    <property type="match status" value="1"/>
</dbReference>
<comment type="catalytic activity">
    <reaction evidence="1">
        <text>a monocarboxylic acid amide + H2O = a monocarboxylate + NH4(+)</text>
        <dbReference type="Rhea" id="RHEA:12020"/>
        <dbReference type="ChEBI" id="CHEBI:15377"/>
        <dbReference type="ChEBI" id="CHEBI:28938"/>
        <dbReference type="ChEBI" id="CHEBI:35757"/>
        <dbReference type="ChEBI" id="CHEBI:83628"/>
        <dbReference type="EC" id="3.5.1.4"/>
    </reaction>
</comment>
<dbReference type="InterPro" id="IPR020556">
    <property type="entry name" value="Amidase_CS"/>
</dbReference>
<feature type="binding site" evidence="6">
    <location>
        <position position="181"/>
    </location>
    <ligand>
        <name>substrate</name>
    </ligand>
</feature>
<evidence type="ECO:0000256" key="2">
    <source>
        <dbReference type="ARBA" id="ARBA00009199"/>
    </source>
</evidence>
<dbReference type="GeneID" id="39601138"/>
<protein>
    <recommendedName>
        <fullName evidence="3">amidase</fullName>
        <ecNumber evidence="3">3.5.1.4</ecNumber>
    </recommendedName>
</protein>
<feature type="active site" description="Charge relay system" evidence="5">
    <location>
        <position position="207"/>
    </location>
</feature>
<dbReference type="PANTHER" id="PTHR46072">
    <property type="entry name" value="AMIDASE-RELATED-RELATED"/>
    <property type="match status" value="1"/>
</dbReference>
<proteinExistence type="inferred from homology"/>
<evidence type="ECO:0000256" key="3">
    <source>
        <dbReference type="ARBA" id="ARBA00012922"/>
    </source>
</evidence>
<feature type="binding site" evidence="6">
    <location>
        <begin position="228"/>
        <end position="231"/>
    </location>
    <ligand>
        <name>substrate</name>
    </ligand>
</feature>
<dbReference type="PIRSF" id="PIRSF001221">
    <property type="entry name" value="Amidase_fungi"/>
    <property type="match status" value="1"/>
</dbReference>
<feature type="binding site" evidence="6">
    <location>
        <position position="207"/>
    </location>
    <ligand>
        <name>substrate</name>
    </ligand>
</feature>
<comment type="caution">
    <text evidence="8">The sequence shown here is derived from an EMBL/GenBank/DDBJ whole genome shotgun (WGS) entry which is preliminary data.</text>
</comment>
<dbReference type="VEuPathDB" id="FungiDB:C8Q69DRAFT_485903"/>
<evidence type="ECO:0000313" key="9">
    <source>
        <dbReference type="Proteomes" id="UP000283841"/>
    </source>
</evidence>
<evidence type="ECO:0000256" key="4">
    <source>
        <dbReference type="ARBA" id="ARBA00022801"/>
    </source>
</evidence>
<keyword evidence="9" id="KW-1185">Reference proteome</keyword>
<dbReference type="GO" id="GO:0004040">
    <property type="term" value="F:amidase activity"/>
    <property type="evidence" value="ECO:0007669"/>
    <property type="project" value="UniProtKB-EC"/>
</dbReference>
<dbReference type="Proteomes" id="UP000283841">
    <property type="component" value="Unassembled WGS sequence"/>
</dbReference>
<feature type="active site" description="Acyl-ester intermediate" evidence="5">
    <location>
        <position position="231"/>
    </location>
</feature>
<dbReference type="EC" id="3.5.1.4" evidence="3"/>
<comment type="similarity">
    <text evidence="2">Belongs to the amidase family.</text>
</comment>
<gene>
    <name evidence="8" type="ORF">C8Q69DRAFT_485903</name>
</gene>
<keyword evidence="4" id="KW-0378">Hydrolase</keyword>
<dbReference type="SUPFAM" id="SSF75304">
    <property type="entry name" value="Amidase signature (AS) enzymes"/>
    <property type="match status" value="1"/>
</dbReference>
<evidence type="ECO:0000259" key="7">
    <source>
        <dbReference type="Pfam" id="PF01425"/>
    </source>
</evidence>
<evidence type="ECO:0000313" key="8">
    <source>
        <dbReference type="EMBL" id="RWQ97001.1"/>
    </source>
</evidence>
<evidence type="ECO:0000256" key="5">
    <source>
        <dbReference type="PIRSR" id="PIRSR001221-1"/>
    </source>
</evidence>
<dbReference type="AlphaFoldDB" id="A0A443HZ36"/>
<evidence type="ECO:0000256" key="1">
    <source>
        <dbReference type="ARBA" id="ARBA00001311"/>
    </source>
</evidence>
<dbReference type="PANTHER" id="PTHR46072:SF4">
    <property type="entry name" value="AMIDASE C550.07-RELATED"/>
    <property type="match status" value="1"/>
</dbReference>